<evidence type="ECO:0000313" key="3">
    <source>
        <dbReference type="Proteomes" id="UP000013165"/>
    </source>
</evidence>
<keyword evidence="1" id="KW-0472">Membrane</keyword>
<proteinExistence type="predicted"/>
<dbReference type="PATRIC" id="fig|626887.3.peg.4176"/>
<comment type="caution">
    <text evidence="2">The sequence shown here is derived from an EMBL/GenBank/DDBJ whole genome shotgun (WGS) entry which is preliminary data.</text>
</comment>
<feature type="transmembrane region" description="Helical" evidence="1">
    <location>
        <begin position="56"/>
        <end position="74"/>
    </location>
</feature>
<dbReference type="Pfam" id="PF11086">
    <property type="entry name" value="DUF2878"/>
    <property type="match status" value="1"/>
</dbReference>
<evidence type="ECO:0000313" key="2">
    <source>
        <dbReference type="EMBL" id="ENO13886.1"/>
    </source>
</evidence>
<sequence>MIQHALARNVTNFILFQVGWLTCVIFPGYTAVAVAGGIVVIHLVLVSQRPGREIQFILLGTLLGSLLDGLWFKLGVLIEPGAGPHWTPAWLVGLWAVFMTTLAHSLAWMGRTVWLPFVLAPVAGPFAYWSATRIGPIVFPDLLVSLIALAVGWALLFPLLMQMKHHYFREITPV</sequence>
<dbReference type="InterPro" id="IPR021306">
    <property type="entry name" value="DUF2878"/>
</dbReference>
<reference evidence="2 3" key="1">
    <citation type="journal article" date="2013" name="Genome Announc.">
        <title>Genome Sequence of the Polycyclic Aromatic Hydrocarbon-Degrading Bacterium Strain Marinobacter nanhaiticus D15-8WT.</title>
        <authorList>
            <person name="Cui Z."/>
            <person name="Gao W."/>
            <person name="Li Q."/>
            <person name="Xu G."/>
            <person name="Zheng L."/>
        </authorList>
    </citation>
    <scope>NUCLEOTIDE SEQUENCE [LARGE SCALE GENOMIC DNA]</scope>
    <source>
        <strain evidence="2 3">D15-8W</strain>
    </source>
</reference>
<dbReference type="OrthoDB" id="21939at2"/>
<gene>
    <name evidence="2" type="ORF">J057_20860</name>
</gene>
<evidence type="ECO:0000256" key="1">
    <source>
        <dbReference type="SAM" id="Phobius"/>
    </source>
</evidence>
<feature type="transmembrane region" description="Helical" evidence="1">
    <location>
        <begin position="137"/>
        <end position="160"/>
    </location>
</feature>
<accession>N6WQN2</accession>
<keyword evidence="1" id="KW-0812">Transmembrane</keyword>
<feature type="transmembrane region" description="Helical" evidence="1">
    <location>
        <begin position="113"/>
        <end position="131"/>
    </location>
</feature>
<keyword evidence="1" id="KW-1133">Transmembrane helix</keyword>
<dbReference type="RefSeq" id="WP_004582107.1">
    <property type="nucleotide sequence ID" value="NZ_AP028878.1"/>
</dbReference>
<keyword evidence="3" id="KW-1185">Reference proteome</keyword>
<dbReference type="STRING" id="626887.J057_20860"/>
<name>N6WQN2_9GAMM</name>
<organism evidence="2 3">
    <name type="scientific">Marinobacter nanhaiticus D15-8W</name>
    <dbReference type="NCBI Taxonomy" id="626887"/>
    <lineage>
        <taxon>Bacteria</taxon>
        <taxon>Pseudomonadati</taxon>
        <taxon>Pseudomonadota</taxon>
        <taxon>Gammaproteobacteria</taxon>
        <taxon>Pseudomonadales</taxon>
        <taxon>Marinobacteraceae</taxon>
        <taxon>Marinobacter</taxon>
    </lineage>
</organism>
<dbReference type="AlphaFoldDB" id="N6WQN2"/>
<dbReference type="HOGENOM" id="CLU_110723_2_0_6"/>
<feature type="transmembrane region" description="Helical" evidence="1">
    <location>
        <begin position="18"/>
        <end position="44"/>
    </location>
</feature>
<dbReference type="EMBL" id="APLQ01000014">
    <property type="protein sequence ID" value="ENO13886.1"/>
    <property type="molecule type" value="Genomic_DNA"/>
</dbReference>
<dbReference type="Proteomes" id="UP000013165">
    <property type="component" value="Unassembled WGS sequence"/>
</dbReference>
<feature type="transmembrane region" description="Helical" evidence="1">
    <location>
        <begin position="86"/>
        <end position="106"/>
    </location>
</feature>
<protein>
    <submittedName>
        <fullName evidence="2">DUF2878 domain-containing protein</fullName>
    </submittedName>
</protein>